<evidence type="ECO:0000256" key="4">
    <source>
        <dbReference type="ARBA" id="ARBA00022475"/>
    </source>
</evidence>
<evidence type="ECO:0000256" key="1">
    <source>
        <dbReference type="ARBA" id="ARBA00004117"/>
    </source>
</evidence>
<evidence type="ECO:0000256" key="6">
    <source>
        <dbReference type="ARBA" id="ARBA00022989"/>
    </source>
</evidence>
<feature type="region of interest" description="Disordered" evidence="10">
    <location>
        <begin position="282"/>
        <end position="333"/>
    </location>
</feature>
<protein>
    <recommendedName>
        <fullName evidence="9">Flagellar M-ring protein</fullName>
    </recommendedName>
</protein>
<keyword evidence="14" id="KW-0282">Flagellum</keyword>
<dbReference type="PIRSF" id="PIRSF004862">
    <property type="entry name" value="FliF"/>
    <property type="match status" value="1"/>
</dbReference>
<feature type="domain" description="Flagellar M-ring N-terminal" evidence="12">
    <location>
        <begin position="49"/>
        <end position="219"/>
    </location>
</feature>
<dbReference type="InterPro" id="IPR043427">
    <property type="entry name" value="YscJ/FliF"/>
</dbReference>
<feature type="transmembrane region" description="Helical" evidence="11">
    <location>
        <begin position="17"/>
        <end position="36"/>
    </location>
</feature>
<name>A0A4Q0XZR9_9BACT</name>
<comment type="similarity">
    <text evidence="3 9">Belongs to the FliF family.</text>
</comment>
<dbReference type="GO" id="GO:0009431">
    <property type="term" value="C:bacterial-type flagellum basal body, MS ring"/>
    <property type="evidence" value="ECO:0007669"/>
    <property type="project" value="InterPro"/>
</dbReference>
<feature type="domain" description="Flagellar M-ring C-terminal" evidence="13">
    <location>
        <begin position="252"/>
        <end position="410"/>
    </location>
</feature>
<keyword evidence="14" id="KW-0966">Cell projection</keyword>
<dbReference type="PRINTS" id="PR01009">
    <property type="entry name" value="FLGMRINGFLIF"/>
</dbReference>
<evidence type="ECO:0000313" key="15">
    <source>
        <dbReference type="Proteomes" id="UP000290191"/>
    </source>
</evidence>
<dbReference type="EMBL" id="PDKO01000006">
    <property type="protein sequence ID" value="RXJ62823.1"/>
    <property type="molecule type" value="Genomic_DNA"/>
</dbReference>
<keyword evidence="15" id="KW-1185">Reference proteome</keyword>
<dbReference type="Gene3D" id="3.30.300.30">
    <property type="match status" value="1"/>
</dbReference>
<keyword evidence="5 11" id="KW-0812">Transmembrane</keyword>
<dbReference type="InterPro" id="IPR013556">
    <property type="entry name" value="Flag_M-ring_C"/>
</dbReference>
<reference evidence="14 15" key="1">
    <citation type="submission" date="2017-10" db="EMBL/GenBank/DDBJ databases">
        <title>Genomics of the genus Arcobacter.</title>
        <authorList>
            <person name="Perez-Cataluna A."/>
            <person name="Figueras M.J."/>
        </authorList>
    </citation>
    <scope>NUCLEOTIDE SEQUENCE [LARGE SCALE GENOMIC DNA]</scope>
    <source>
        <strain evidence="14 15">DSM 24636</strain>
    </source>
</reference>
<feature type="compositionally biased region" description="Polar residues" evidence="10">
    <location>
        <begin position="287"/>
        <end position="317"/>
    </location>
</feature>
<evidence type="ECO:0000259" key="12">
    <source>
        <dbReference type="Pfam" id="PF01514"/>
    </source>
</evidence>
<evidence type="ECO:0000256" key="2">
    <source>
        <dbReference type="ARBA" id="ARBA00004651"/>
    </source>
</evidence>
<dbReference type="InterPro" id="IPR006182">
    <property type="entry name" value="FliF_N_dom"/>
</dbReference>
<evidence type="ECO:0000256" key="8">
    <source>
        <dbReference type="ARBA" id="ARBA00023143"/>
    </source>
</evidence>
<dbReference type="STRING" id="877500.GCA_000935065_01886"/>
<evidence type="ECO:0000256" key="7">
    <source>
        <dbReference type="ARBA" id="ARBA00023136"/>
    </source>
</evidence>
<comment type="subcellular location">
    <subcellularLocation>
        <location evidence="1 9">Bacterial flagellum basal body</location>
    </subcellularLocation>
    <subcellularLocation>
        <location evidence="2">Cell membrane</location>
        <topology evidence="2">Multi-pass membrane protein</topology>
    </subcellularLocation>
</comment>
<keyword evidence="6 11" id="KW-1133">Transmembrane helix</keyword>
<dbReference type="GO" id="GO:0005886">
    <property type="term" value="C:plasma membrane"/>
    <property type="evidence" value="ECO:0007669"/>
    <property type="project" value="UniProtKB-SubCell"/>
</dbReference>
<dbReference type="NCBIfam" id="TIGR00206">
    <property type="entry name" value="fliF"/>
    <property type="match status" value="1"/>
</dbReference>
<accession>A0A4Q0XZR9</accession>
<dbReference type="RefSeq" id="WP_129082098.1">
    <property type="nucleotide sequence ID" value="NZ_CP041070.1"/>
</dbReference>
<dbReference type="Pfam" id="PF01514">
    <property type="entry name" value="YscJ_FliF"/>
    <property type="match status" value="1"/>
</dbReference>
<evidence type="ECO:0000259" key="13">
    <source>
        <dbReference type="Pfam" id="PF08345"/>
    </source>
</evidence>
<comment type="function">
    <text evidence="9">The M ring may be actively involved in energy transduction.</text>
</comment>
<keyword evidence="4" id="KW-1003">Cell membrane</keyword>
<dbReference type="InterPro" id="IPR000067">
    <property type="entry name" value="FlgMring_FliF"/>
</dbReference>
<dbReference type="Pfam" id="PF08345">
    <property type="entry name" value="YscJ_FliF_C"/>
    <property type="match status" value="1"/>
</dbReference>
<dbReference type="OrthoDB" id="9807026at2"/>
<organism evidence="14 15">
    <name type="scientific">Halarcobacter anaerophilus</name>
    <dbReference type="NCBI Taxonomy" id="877500"/>
    <lineage>
        <taxon>Bacteria</taxon>
        <taxon>Pseudomonadati</taxon>
        <taxon>Campylobacterota</taxon>
        <taxon>Epsilonproteobacteria</taxon>
        <taxon>Campylobacterales</taxon>
        <taxon>Arcobacteraceae</taxon>
        <taxon>Halarcobacter</taxon>
    </lineage>
</organism>
<keyword evidence="8 9" id="KW-0975">Bacterial flagellum</keyword>
<dbReference type="GO" id="GO:0071973">
    <property type="term" value="P:bacterial-type flagellum-dependent cell motility"/>
    <property type="evidence" value="ECO:0007669"/>
    <property type="project" value="InterPro"/>
</dbReference>
<evidence type="ECO:0000256" key="9">
    <source>
        <dbReference type="PIRNR" id="PIRNR004862"/>
    </source>
</evidence>
<gene>
    <name evidence="14" type="primary">fliF</name>
    <name evidence="14" type="ORF">CRV06_08290</name>
</gene>
<dbReference type="AlphaFoldDB" id="A0A4Q0XZR9"/>
<keyword evidence="7 11" id="KW-0472">Membrane</keyword>
<evidence type="ECO:0000256" key="3">
    <source>
        <dbReference type="ARBA" id="ARBA00007971"/>
    </source>
</evidence>
<dbReference type="GO" id="GO:0003774">
    <property type="term" value="F:cytoskeletal motor activity"/>
    <property type="evidence" value="ECO:0007669"/>
    <property type="project" value="InterPro"/>
</dbReference>
<evidence type="ECO:0000256" key="11">
    <source>
        <dbReference type="SAM" id="Phobius"/>
    </source>
</evidence>
<comment type="caution">
    <text evidence="14">The sequence shown here is derived from an EMBL/GenBank/DDBJ whole genome shotgun (WGS) entry which is preliminary data.</text>
</comment>
<evidence type="ECO:0000256" key="10">
    <source>
        <dbReference type="SAM" id="MobiDB-lite"/>
    </source>
</evidence>
<evidence type="ECO:0000313" key="14">
    <source>
        <dbReference type="EMBL" id="RXJ62823.1"/>
    </source>
</evidence>
<keyword evidence="14" id="KW-0969">Cilium</keyword>
<dbReference type="Proteomes" id="UP000290191">
    <property type="component" value="Unassembled WGS sequence"/>
</dbReference>
<sequence>MDQLLKFINNLNSAQRAVIIGGFSILFILLIALLVYSNIKAQDKKLNYTIASNLTKNQVMLASNELESSGIEFSVVGSGDNLTLKTSKDFINIAKIKLVTSEASTSNHVGWEIFEKSSLGTTNFENKVKYLRALEGELSRSLESLSGVLRASVKIAIPKETIFTERKTEPTASAVISLKPGVFLTQKQIDGIKNFIASAVSNLKVENIQLIDQDGALLQMSSDDLDNQKSLAQNKYKKKLEEDYERKVVALLEPFVGVGRVVARVTLDLDFKKRHIQQEIYDPEGTIRSQQTDELESNSVGNPDSTGGTAGVDNNIQEPDDGQGNGKTQSNTVSTKNITNYEISKKVIDEKNNNYSSIKRVTAAVTFDSTVLENIQNRDEFLASIESVVQDTIGYDQKRGDKITVRDFKFIGLKPVSTSGVQLDENGNPIASDEQVDTFTMVRTILKDFSEYIQYFIAAILLYVFYKKFIVNHEVVILGDKEDRKLDKNGKPVDTELIDDFMTNFEDEFDSKTAQGRLKAKVKSQILNNIEGLDEESAAKYEVLIETLDKEINENPEEIAKMIELLLTEGSGKFKK</sequence>
<evidence type="ECO:0000256" key="5">
    <source>
        <dbReference type="ARBA" id="ARBA00022692"/>
    </source>
</evidence>
<dbReference type="PANTHER" id="PTHR30046">
    <property type="entry name" value="FLAGELLAR M-RING PROTEIN"/>
    <property type="match status" value="1"/>
</dbReference>
<dbReference type="InterPro" id="IPR045851">
    <property type="entry name" value="AMP-bd_C_sf"/>
</dbReference>
<dbReference type="PANTHER" id="PTHR30046:SF0">
    <property type="entry name" value="FLAGELLAR M-RING PROTEIN"/>
    <property type="match status" value="1"/>
</dbReference>
<proteinExistence type="inferred from homology"/>